<dbReference type="Pfam" id="PF02604">
    <property type="entry name" value="PhdYeFM_antitox"/>
    <property type="match status" value="1"/>
</dbReference>
<dbReference type="SUPFAM" id="SSF143120">
    <property type="entry name" value="YefM-like"/>
    <property type="match status" value="1"/>
</dbReference>
<gene>
    <name evidence="3" type="ORF">SAMN04488058_14210</name>
</gene>
<dbReference type="Proteomes" id="UP000199223">
    <property type="component" value="Unassembled WGS sequence"/>
</dbReference>
<accession>A0A1H7CVA2</accession>
<sequence>MIERTYSQARAELADLMTRATEDRETVIIERRGHAPAALIAADELRSLQETAHLLRSPENARRLLSALSRALSGEGEALTLRELEARAGRGGE</sequence>
<dbReference type="STRING" id="856736.SAMN04488058_14210"/>
<evidence type="ECO:0000313" key="4">
    <source>
        <dbReference type="Proteomes" id="UP000199223"/>
    </source>
</evidence>
<dbReference type="NCBIfam" id="TIGR01552">
    <property type="entry name" value="phd_fam"/>
    <property type="match status" value="1"/>
</dbReference>
<protein>
    <recommendedName>
        <fullName evidence="2">Antitoxin</fullName>
    </recommendedName>
</protein>
<dbReference type="InterPro" id="IPR051405">
    <property type="entry name" value="phD/YefM_antitoxin"/>
</dbReference>
<dbReference type="Gene3D" id="3.40.1620.10">
    <property type="entry name" value="YefM-like domain"/>
    <property type="match status" value="1"/>
</dbReference>
<comment type="similarity">
    <text evidence="1 2">Belongs to the phD/YefM antitoxin family.</text>
</comment>
<dbReference type="PANTHER" id="PTHR33713">
    <property type="entry name" value="ANTITOXIN YAFN-RELATED"/>
    <property type="match status" value="1"/>
</dbReference>
<reference evidence="4" key="1">
    <citation type="submission" date="2016-10" db="EMBL/GenBank/DDBJ databases">
        <authorList>
            <person name="Varghese N."/>
            <person name="Submissions S."/>
        </authorList>
    </citation>
    <scope>NUCLEOTIDE SEQUENCE [LARGE SCALE GENOMIC DNA]</scope>
    <source>
        <strain evidence="4">CGMCC 1.10218</strain>
    </source>
</reference>
<comment type="function">
    <text evidence="2">Antitoxin component of a type II toxin-antitoxin (TA) system.</text>
</comment>
<dbReference type="RefSeq" id="WP_092265867.1">
    <property type="nucleotide sequence ID" value="NZ_FNZA01000042.1"/>
</dbReference>
<keyword evidence="4" id="KW-1185">Reference proteome</keyword>
<dbReference type="AlphaFoldDB" id="A0A1H7CVA2"/>
<proteinExistence type="inferred from homology"/>
<dbReference type="Gene3D" id="1.10.1220.170">
    <property type="match status" value="1"/>
</dbReference>
<dbReference type="PANTHER" id="PTHR33713:SF6">
    <property type="entry name" value="ANTITOXIN YEFM"/>
    <property type="match status" value="1"/>
</dbReference>
<evidence type="ECO:0000313" key="3">
    <source>
        <dbReference type="EMBL" id="SEJ93501.1"/>
    </source>
</evidence>
<organism evidence="3 4">
    <name type="scientific">Deinococcus reticulitermitis</name>
    <dbReference type="NCBI Taxonomy" id="856736"/>
    <lineage>
        <taxon>Bacteria</taxon>
        <taxon>Thermotogati</taxon>
        <taxon>Deinococcota</taxon>
        <taxon>Deinococci</taxon>
        <taxon>Deinococcales</taxon>
        <taxon>Deinococcaceae</taxon>
        <taxon>Deinococcus</taxon>
    </lineage>
</organism>
<dbReference type="InterPro" id="IPR006442">
    <property type="entry name" value="Antitoxin_Phd/YefM"/>
</dbReference>
<evidence type="ECO:0000256" key="1">
    <source>
        <dbReference type="ARBA" id="ARBA00009981"/>
    </source>
</evidence>
<dbReference type="OrthoDB" id="9802003at2"/>
<dbReference type="EMBL" id="FNZA01000042">
    <property type="protein sequence ID" value="SEJ93501.1"/>
    <property type="molecule type" value="Genomic_DNA"/>
</dbReference>
<evidence type="ECO:0000256" key="2">
    <source>
        <dbReference type="RuleBase" id="RU362080"/>
    </source>
</evidence>
<dbReference type="InterPro" id="IPR036165">
    <property type="entry name" value="YefM-like_sf"/>
</dbReference>
<name>A0A1H7CVA2_9DEIO</name>